<keyword evidence="2" id="KW-1185">Reference proteome</keyword>
<sequence>GDGAPRLEGRRRCAAEAAFSHKAVVGGGGSGRFRMGPKVTHHLDAVQECVRGGAADEKLRARNAHLSERVGRRRRSVQFCRW</sequence>
<accession>A0AA38KT35</accession>
<protein>
    <submittedName>
        <fullName evidence="1">Uncharacterized protein</fullName>
    </submittedName>
</protein>
<dbReference type="Proteomes" id="UP000824469">
    <property type="component" value="Unassembled WGS sequence"/>
</dbReference>
<feature type="non-terminal residue" evidence="1">
    <location>
        <position position="1"/>
    </location>
</feature>
<feature type="non-terminal residue" evidence="1">
    <location>
        <position position="82"/>
    </location>
</feature>
<dbReference type="EMBL" id="JAHRHJ020000007">
    <property type="protein sequence ID" value="KAH9309798.1"/>
    <property type="molecule type" value="Genomic_DNA"/>
</dbReference>
<name>A0AA38KT35_TAXCH</name>
<gene>
    <name evidence="1" type="ORF">KI387_037709</name>
</gene>
<evidence type="ECO:0000313" key="1">
    <source>
        <dbReference type="EMBL" id="KAH9309798.1"/>
    </source>
</evidence>
<reference evidence="1 2" key="1">
    <citation type="journal article" date="2021" name="Nat. Plants">
        <title>The Taxus genome provides insights into paclitaxel biosynthesis.</title>
        <authorList>
            <person name="Xiong X."/>
            <person name="Gou J."/>
            <person name="Liao Q."/>
            <person name="Li Y."/>
            <person name="Zhou Q."/>
            <person name="Bi G."/>
            <person name="Li C."/>
            <person name="Du R."/>
            <person name="Wang X."/>
            <person name="Sun T."/>
            <person name="Guo L."/>
            <person name="Liang H."/>
            <person name="Lu P."/>
            <person name="Wu Y."/>
            <person name="Zhang Z."/>
            <person name="Ro D.K."/>
            <person name="Shang Y."/>
            <person name="Huang S."/>
            <person name="Yan J."/>
        </authorList>
    </citation>
    <scope>NUCLEOTIDE SEQUENCE [LARGE SCALE GENOMIC DNA]</scope>
    <source>
        <strain evidence="1">Ta-2019</strain>
    </source>
</reference>
<organism evidence="1 2">
    <name type="scientific">Taxus chinensis</name>
    <name type="common">Chinese yew</name>
    <name type="synonym">Taxus wallichiana var. chinensis</name>
    <dbReference type="NCBI Taxonomy" id="29808"/>
    <lineage>
        <taxon>Eukaryota</taxon>
        <taxon>Viridiplantae</taxon>
        <taxon>Streptophyta</taxon>
        <taxon>Embryophyta</taxon>
        <taxon>Tracheophyta</taxon>
        <taxon>Spermatophyta</taxon>
        <taxon>Pinopsida</taxon>
        <taxon>Pinidae</taxon>
        <taxon>Conifers II</taxon>
        <taxon>Cupressales</taxon>
        <taxon>Taxaceae</taxon>
        <taxon>Taxus</taxon>
    </lineage>
</organism>
<proteinExistence type="predicted"/>
<comment type="caution">
    <text evidence="1">The sequence shown here is derived from an EMBL/GenBank/DDBJ whole genome shotgun (WGS) entry which is preliminary data.</text>
</comment>
<dbReference type="AlphaFoldDB" id="A0AA38KT35"/>
<evidence type="ECO:0000313" key="2">
    <source>
        <dbReference type="Proteomes" id="UP000824469"/>
    </source>
</evidence>